<gene>
    <name evidence="1" type="ORF">RO1_05050</name>
</gene>
<proteinExistence type="predicted"/>
<sequence length="51" mass="6088">METGEKALCFDSDAFVNWLNEHVVGKDEQVTYDQRDIEKSNKKKRYPTIYF</sequence>
<dbReference type="EMBL" id="FP929050">
    <property type="protein sequence ID" value="CBL11261.1"/>
    <property type="molecule type" value="Genomic_DNA"/>
</dbReference>
<dbReference type="RefSeq" id="WP_015520169.1">
    <property type="nucleotide sequence ID" value="NC_021012.1"/>
</dbReference>
<name>D4KV71_9FIRM</name>
<organism evidence="1 2">
    <name type="scientific">Roseburia intestinalis XB6B4</name>
    <dbReference type="NCBI Taxonomy" id="718255"/>
    <lineage>
        <taxon>Bacteria</taxon>
        <taxon>Bacillati</taxon>
        <taxon>Bacillota</taxon>
        <taxon>Clostridia</taxon>
        <taxon>Lachnospirales</taxon>
        <taxon>Lachnospiraceae</taxon>
        <taxon>Roseburia</taxon>
    </lineage>
</organism>
<evidence type="ECO:0000313" key="2">
    <source>
        <dbReference type="Proteomes" id="UP000008953"/>
    </source>
</evidence>
<reference evidence="1 2" key="1">
    <citation type="submission" date="2010-03" db="EMBL/GenBank/DDBJ databases">
        <title>The genome sequence of Roseburia intestinalis XB6B4.</title>
        <authorList>
            <consortium name="metaHIT consortium -- http://www.metahit.eu/"/>
            <person name="Pajon A."/>
            <person name="Turner K."/>
            <person name="Parkhill J."/>
            <person name="Bernalier A."/>
        </authorList>
    </citation>
    <scope>NUCLEOTIDE SEQUENCE [LARGE SCALE GENOMIC DNA]</scope>
    <source>
        <strain evidence="1 2">XB6B4</strain>
    </source>
</reference>
<dbReference type="Proteomes" id="UP000008953">
    <property type="component" value="Chromosome"/>
</dbReference>
<evidence type="ECO:0000313" key="1">
    <source>
        <dbReference type="EMBL" id="CBL11261.1"/>
    </source>
</evidence>
<protein>
    <submittedName>
        <fullName evidence="1">Uncharacterized protein</fullName>
    </submittedName>
</protein>
<dbReference type="KEGG" id="rix:RO1_05050"/>
<dbReference type="HOGENOM" id="CLU_3103389_0_0_9"/>
<dbReference type="AlphaFoldDB" id="D4KV71"/>
<dbReference type="PATRIC" id="fig|718255.3.peg.1590"/>
<accession>D4KV71</accession>
<reference evidence="1 2" key="2">
    <citation type="submission" date="2010-03" db="EMBL/GenBank/DDBJ databases">
        <authorList>
            <person name="Pajon A."/>
        </authorList>
    </citation>
    <scope>NUCLEOTIDE SEQUENCE [LARGE SCALE GENOMIC DNA]</scope>
    <source>
        <strain evidence="1 2">XB6B4</strain>
    </source>
</reference>